<dbReference type="PROSITE" id="PS00809">
    <property type="entry name" value="ADP_GLC_PYROPHOSPH_2"/>
    <property type="match status" value="1"/>
</dbReference>
<dbReference type="InterPro" id="IPR023049">
    <property type="entry name" value="GlgC_bac"/>
</dbReference>
<evidence type="ECO:0000259" key="10">
    <source>
        <dbReference type="Pfam" id="PF00483"/>
    </source>
</evidence>
<comment type="catalytic activity">
    <reaction evidence="9">
        <text>alpha-D-glucose 1-phosphate + ATP + H(+) = ADP-alpha-D-glucose + diphosphate</text>
        <dbReference type="Rhea" id="RHEA:12120"/>
        <dbReference type="ChEBI" id="CHEBI:15378"/>
        <dbReference type="ChEBI" id="CHEBI:30616"/>
        <dbReference type="ChEBI" id="CHEBI:33019"/>
        <dbReference type="ChEBI" id="CHEBI:57498"/>
        <dbReference type="ChEBI" id="CHEBI:58601"/>
        <dbReference type="EC" id="2.7.7.27"/>
    </reaction>
</comment>
<keyword evidence="8 9" id="KW-0119">Carbohydrate metabolism</keyword>
<dbReference type="NCBIfam" id="TIGR02092">
    <property type="entry name" value="glgD"/>
    <property type="match status" value="1"/>
</dbReference>
<keyword evidence="7 9" id="KW-0320">Glycogen biosynthesis</keyword>
<accession>A0A1U7M4W9</accession>
<dbReference type="InterPro" id="IPR011831">
    <property type="entry name" value="ADP-Glc_PPase"/>
</dbReference>
<dbReference type="InterPro" id="IPR005836">
    <property type="entry name" value="ADP_Glu_pyroP_CS"/>
</dbReference>
<evidence type="ECO:0000256" key="2">
    <source>
        <dbReference type="ARBA" id="ARBA00022600"/>
    </source>
</evidence>
<dbReference type="GO" id="GO:0005524">
    <property type="term" value="F:ATP binding"/>
    <property type="evidence" value="ECO:0007669"/>
    <property type="project" value="UniProtKB-KW"/>
</dbReference>
<dbReference type="AlphaFoldDB" id="A0A1U7M4W9"/>
<evidence type="ECO:0000313" key="12">
    <source>
        <dbReference type="EMBL" id="OLS02300.1"/>
    </source>
</evidence>
<dbReference type="InterPro" id="IPR056818">
    <property type="entry name" value="GlmU/GlgC-like_hexapep"/>
</dbReference>
<keyword evidence="4 9" id="KW-0548">Nucleotidyltransferase</keyword>
<dbReference type="CDD" id="cd04651">
    <property type="entry name" value="LbH_G1P_AT_C"/>
    <property type="match status" value="1"/>
</dbReference>
<dbReference type="InterPro" id="IPR011004">
    <property type="entry name" value="Trimer_LpxA-like_sf"/>
</dbReference>
<evidence type="ECO:0000256" key="9">
    <source>
        <dbReference type="HAMAP-Rule" id="MF_00624"/>
    </source>
</evidence>
<dbReference type="InterPro" id="IPR029044">
    <property type="entry name" value="Nucleotide-diphossugar_trans"/>
</dbReference>
<dbReference type="EMBL" id="LTDM01000032">
    <property type="protein sequence ID" value="OLS02300.1"/>
    <property type="molecule type" value="Genomic_DNA"/>
</dbReference>
<dbReference type="InterPro" id="IPR011832">
    <property type="entry name" value="GlgDAde_trans"/>
</dbReference>
<proteinExistence type="inferred from homology"/>
<dbReference type="CDD" id="cd02508">
    <property type="entry name" value="ADP_Glucose_PP"/>
    <property type="match status" value="1"/>
</dbReference>
<evidence type="ECO:0000256" key="7">
    <source>
        <dbReference type="ARBA" id="ARBA00023056"/>
    </source>
</evidence>
<feature type="binding site" evidence="9">
    <location>
        <position position="100"/>
    </location>
    <ligand>
        <name>alpha-D-glucose 1-phosphate</name>
        <dbReference type="ChEBI" id="CHEBI:58601"/>
    </ligand>
</feature>
<reference evidence="12 13" key="1">
    <citation type="submission" date="2016-02" db="EMBL/GenBank/DDBJ databases">
        <title>Genome sequence of Tissierella creatinophila DSM 6911.</title>
        <authorList>
            <person name="Poehlein A."/>
            <person name="Daniel R."/>
        </authorList>
    </citation>
    <scope>NUCLEOTIDE SEQUENCE [LARGE SCALE GENOMIC DNA]</scope>
    <source>
        <strain evidence="12 13">DSM 6911</strain>
    </source>
</reference>
<dbReference type="SUPFAM" id="SSF51161">
    <property type="entry name" value="Trimeric LpxA-like enzymes"/>
    <property type="match status" value="1"/>
</dbReference>
<dbReference type="UniPathway" id="UPA00164"/>
<keyword evidence="6 9" id="KW-0067">ATP-binding</keyword>
<feature type="site" description="Could play a key role in the communication between the regulatory and the substrate sites" evidence="9">
    <location>
        <position position="60"/>
    </location>
</feature>
<evidence type="ECO:0000256" key="6">
    <source>
        <dbReference type="ARBA" id="ARBA00022840"/>
    </source>
</evidence>
<evidence type="ECO:0000313" key="13">
    <source>
        <dbReference type="Proteomes" id="UP000186112"/>
    </source>
</evidence>
<evidence type="ECO:0000256" key="3">
    <source>
        <dbReference type="ARBA" id="ARBA00022679"/>
    </source>
</evidence>
<dbReference type="PROSITE" id="PS00808">
    <property type="entry name" value="ADP_GLC_PYROPHOSPH_1"/>
    <property type="match status" value="1"/>
</dbReference>
<dbReference type="Pfam" id="PF24894">
    <property type="entry name" value="Hexapep_GlmU"/>
    <property type="match status" value="1"/>
</dbReference>
<dbReference type="Gene3D" id="3.90.550.10">
    <property type="entry name" value="Spore Coat Polysaccharide Biosynthesis Protein SpsA, Chain A"/>
    <property type="match status" value="1"/>
</dbReference>
<name>A0A1U7M4W9_TISCR</name>
<dbReference type="Gene3D" id="2.160.10.10">
    <property type="entry name" value="Hexapeptide repeat proteins"/>
    <property type="match status" value="1"/>
</dbReference>
<dbReference type="Pfam" id="PF00483">
    <property type="entry name" value="NTP_transferase"/>
    <property type="match status" value="1"/>
</dbReference>
<protein>
    <recommendedName>
        <fullName evidence="9">Glucose-1-phosphate adenylyltransferase</fullName>
        <ecNumber evidence="9">2.7.7.27</ecNumber>
    </recommendedName>
    <alternativeName>
        <fullName evidence="9">ADP-glucose pyrophosphorylase</fullName>
        <shortName evidence="9">ADPGlc PPase</shortName>
    </alternativeName>
    <alternativeName>
        <fullName evidence="9">ADP-glucose synthase</fullName>
    </alternativeName>
</protein>
<comment type="pathway">
    <text evidence="9">Glycan biosynthesis; glycogen biosynthesis.</text>
</comment>
<dbReference type="NCBIfam" id="NF003670">
    <property type="entry name" value="PRK05293.1"/>
    <property type="match status" value="1"/>
</dbReference>
<evidence type="ECO:0000256" key="1">
    <source>
        <dbReference type="ARBA" id="ARBA00010443"/>
    </source>
</evidence>
<feature type="domain" description="Glucose-1-phosphate adenylyltransferase/Bifunctional protein GlmU-like C-terminal hexapeptide" evidence="11">
    <location>
        <begin position="290"/>
        <end position="377"/>
    </location>
</feature>
<feature type="binding site" evidence="9">
    <location>
        <position position="191"/>
    </location>
    <ligand>
        <name>alpha-D-glucose 1-phosphate</name>
        <dbReference type="ChEBI" id="CHEBI:58601"/>
    </ligand>
</feature>
<feature type="binding site" evidence="9">
    <location>
        <begin position="180"/>
        <end position="181"/>
    </location>
    <ligand>
        <name>alpha-D-glucose 1-phosphate</name>
        <dbReference type="ChEBI" id="CHEBI:58601"/>
    </ligand>
</feature>
<dbReference type="Proteomes" id="UP000186112">
    <property type="component" value="Unassembled WGS sequence"/>
</dbReference>
<dbReference type="PANTHER" id="PTHR43523:SF2">
    <property type="entry name" value="GLUCOSE-1-PHOSPHATE ADENYLYLTRANSFERASE"/>
    <property type="match status" value="1"/>
</dbReference>
<keyword evidence="5 9" id="KW-0547">Nucleotide-binding</keyword>
<dbReference type="EC" id="2.7.7.27" evidence="9"/>
<sequence>MNKKKVVAMLLAGGQGSRLKTLTKHIAKPAVPFGGKYRIIDFPLSNATNSGISDIGVLTQYKPALLNSHIGIGSVWDYDRNVGGLRILQPFTSEDGGRWYTGTANAIFENIDFLEEIDAQYVLILSGDHIYKMDYNDLLEVHKEKCADVTIAVMEVPWEEASRFGILNVDESMKIVEFDEKPENPKNNMASMGIYMFNWKKLKHYLVEDSKNKNSSHDFGKDILPKMLEDGNKMYAWNFEGYWKDVGTVKSFWEANMDLLGENNTLNLYDKDWRIYTRPKNLPPQYIAETAIIDNSLINEGCVVRGEVNNSILFSETRIEEGAVVNNSVIMSNCTIKKGAKVNNAVILEGITVEEGEIIGKEGGEEIYLVSDEGILVE</sequence>
<evidence type="ECO:0000256" key="4">
    <source>
        <dbReference type="ARBA" id="ARBA00022695"/>
    </source>
</evidence>
<feature type="domain" description="Nucleotidyl transferase" evidence="10">
    <location>
        <begin position="8"/>
        <end position="260"/>
    </location>
</feature>
<dbReference type="GO" id="GO:0008878">
    <property type="term" value="F:glucose-1-phosphate adenylyltransferase activity"/>
    <property type="evidence" value="ECO:0007669"/>
    <property type="project" value="UniProtKB-UniRule"/>
</dbReference>
<dbReference type="SUPFAM" id="SSF53448">
    <property type="entry name" value="Nucleotide-diphospho-sugar transferases"/>
    <property type="match status" value="1"/>
</dbReference>
<evidence type="ECO:0000256" key="8">
    <source>
        <dbReference type="ARBA" id="ARBA00023277"/>
    </source>
</evidence>
<keyword evidence="3 9" id="KW-0808">Transferase</keyword>
<comment type="subunit">
    <text evidence="9">Homotetramer.</text>
</comment>
<evidence type="ECO:0000259" key="11">
    <source>
        <dbReference type="Pfam" id="PF24894"/>
    </source>
</evidence>
<organism evidence="12 13">
    <name type="scientific">Tissierella creatinophila DSM 6911</name>
    <dbReference type="NCBI Taxonomy" id="1123403"/>
    <lineage>
        <taxon>Bacteria</taxon>
        <taxon>Bacillati</taxon>
        <taxon>Bacillota</taxon>
        <taxon>Tissierellia</taxon>
        <taxon>Tissierellales</taxon>
        <taxon>Tissierellaceae</taxon>
        <taxon>Tissierella</taxon>
    </lineage>
</organism>
<keyword evidence="13" id="KW-1185">Reference proteome</keyword>
<dbReference type="GO" id="GO:0005978">
    <property type="term" value="P:glycogen biosynthetic process"/>
    <property type="evidence" value="ECO:0007669"/>
    <property type="project" value="UniProtKB-UniRule"/>
</dbReference>
<comment type="similarity">
    <text evidence="1 9">Belongs to the bacterial/plant glucose-1-phosphate adenylyltransferase family.</text>
</comment>
<feature type="binding site" evidence="9">
    <location>
        <position position="165"/>
    </location>
    <ligand>
        <name>alpha-D-glucose 1-phosphate</name>
        <dbReference type="ChEBI" id="CHEBI:58601"/>
    </ligand>
</feature>
<comment type="caution">
    <text evidence="12">The sequence shown here is derived from an EMBL/GenBank/DDBJ whole genome shotgun (WGS) entry which is preliminary data.</text>
</comment>
<dbReference type="HAMAP" id="MF_00624">
    <property type="entry name" value="GlgC"/>
    <property type="match status" value="1"/>
</dbReference>
<comment type="function">
    <text evidence="9">Involved in the biosynthesis of ADP-glucose, a building block required for the elongation reactions to produce glycogen. Catalyzes the reaction between ATP and alpha-D-glucose 1-phosphate (G1P) to produce pyrophosphate and ADP-Glc.</text>
</comment>
<dbReference type="NCBIfam" id="TIGR02091">
    <property type="entry name" value="glgC"/>
    <property type="match status" value="1"/>
</dbReference>
<keyword evidence="2 9" id="KW-0321">Glycogen metabolism</keyword>
<feature type="site" description="Could play a key role in the communication between the regulatory and the substrate sites" evidence="9">
    <location>
        <position position="99"/>
    </location>
</feature>
<gene>
    <name evidence="9 12" type="primary">glgC</name>
    <name evidence="12" type="ORF">TICRE_16860</name>
</gene>
<dbReference type="InterPro" id="IPR005835">
    <property type="entry name" value="NTP_transferase_dom"/>
</dbReference>
<dbReference type="PANTHER" id="PTHR43523">
    <property type="entry name" value="GLUCOSE-1-PHOSPHATE ADENYLYLTRANSFERASE-RELATED"/>
    <property type="match status" value="1"/>
</dbReference>
<evidence type="ECO:0000256" key="5">
    <source>
        <dbReference type="ARBA" id="ARBA00022741"/>
    </source>
</evidence>